<gene>
    <name evidence="3" type="ORF">HELO_1631B</name>
</gene>
<evidence type="ECO:0000313" key="4">
    <source>
        <dbReference type="Proteomes" id="UP000008707"/>
    </source>
</evidence>
<evidence type="ECO:0000259" key="2">
    <source>
        <dbReference type="Pfam" id="PF12973"/>
    </source>
</evidence>
<dbReference type="EMBL" id="FN869568">
    <property type="protein sequence ID" value="SJK83744.1"/>
    <property type="molecule type" value="Genomic_DNA"/>
</dbReference>
<feature type="domain" description="ChrR-like cupin" evidence="2">
    <location>
        <begin position="35"/>
        <end position="135"/>
    </location>
</feature>
<dbReference type="OrthoDB" id="1433532at2"/>
<evidence type="ECO:0000256" key="1">
    <source>
        <dbReference type="SAM" id="SignalP"/>
    </source>
</evidence>
<keyword evidence="1" id="KW-0732">Signal</keyword>
<name>A0A1R4A465_HALED</name>
<feature type="signal peptide" evidence="1">
    <location>
        <begin position="1"/>
        <end position="23"/>
    </location>
</feature>
<dbReference type="KEGG" id="hel:HELO_1631B"/>
<dbReference type="InterPro" id="IPR014710">
    <property type="entry name" value="RmlC-like_jellyroll"/>
</dbReference>
<sequence>MRKVVKIALVLAVVLPFSSLVLAEDVEPEGGIVSAATHELNWVELPESGGIKYANVRGDIVGEGPYEAFVLFPAGKDNPFHYHSEAIPTVVIQGTFYAEIDGERTEYPAGSFYDVPGKKDHYSGCLPGMDCLLFQYQEDRFDLVPQPEE</sequence>
<evidence type="ECO:0000313" key="3">
    <source>
        <dbReference type="EMBL" id="SJK83744.1"/>
    </source>
</evidence>
<organism evidence="3 4">
    <name type="scientific">Halomonas elongata (strain ATCC 33173 / DSM 2581 / NBRC 15536 / NCIMB 2198 / 1H9)</name>
    <dbReference type="NCBI Taxonomy" id="768066"/>
    <lineage>
        <taxon>Bacteria</taxon>
        <taxon>Pseudomonadati</taxon>
        <taxon>Pseudomonadota</taxon>
        <taxon>Gammaproteobacteria</taxon>
        <taxon>Oceanospirillales</taxon>
        <taxon>Halomonadaceae</taxon>
        <taxon>Halomonas</taxon>
    </lineage>
</organism>
<accession>A0A1R4A465</accession>
<protein>
    <submittedName>
        <fullName evidence="3">Cupin domain protein</fullName>
    </submittedName>
</protein>
<dbReference type="RefSeq" id="WP_082995192.1">
    <property type="nucleotide sequence ID" value="NC_014532.2"/>
</dbReference>
<proteinExistence type="predicted"/>
<dbReference type="SUPFAM" id="SSF51182">
    <property type="entry name" value="RmlC-like cupins"/>
    <property type="match status" value="1"/>
</dbReference>
<dbReference type="GeneID" id="91008851"/>
<dbReference type="AlphaFoldDB" id="A0A1R4A465"/>
<dbReference type="Gene3D" id="2.60.120.10">
    <property type="entry name" value="Jelly Rolls"/>
    <property type="match status" value="1"/>
</dbReference>
<dbReference type="Proteomes" id="UP000008707">
    <property type="component" value="Chromosome"/>
</dbReference>
<dbReference type="Pfam" id="PF12973">
    <property type="entry name" value="Cupin_7"/>
    <property type="match status" value="1"/>
</dbReference>
<dbReference type="InterPro" id="IPR025979">
    <property type="entry name" value="ChrR-like_cupin_dom"/>
</dbReference>
<dbReference type="InterPro" id="IPR011051">
    <property type="entry name" value="RmlC_Cupin_sf"/>
</dbReference>
<feature type="chain" id="PRO_5013385969" evidence="1">
    <location>
        <begin position="24"/>
        <end position="149"/>
    </location>
</feature>
<reference evidence="4" key="1">
    <citation type="journal article" date="2011" name="Environ. Microbiol.">
        <title>A blueprint of ectoine metabolism from the genome of the industrial producer Halomonas elongata DSM 2581(T).</title>
        <authorList>
            <person name="Schwibbert K."/>
            <person name="Marin-Sanguino A."/>
            <person name="Bagyan I."/>
            <person name="Heidrich G."/>
            <person name="Lentzen G."/>
            <person name="Seitz H."/>
            <person name="Rampp M."/>
            <person name="Schuster S.C."/>
            <person name="Klenk H.P."/>
            <person name="Pfeiffer F."/>
            <person name="Oesterhelt D."/>
            <person name="Kunte H.J."/>
        </authorList>
    </citation>
    <scope>NUCLEOTIDE SEQUENCE [LARGE SCALE GENOMIC DNA]</scope>
    <source>
        <strain evidence="4">ATCC 33173 / DSM 2581 / NBRC 15536 / NCIMB 2198 / 1H9</strain>
    </source>
</reference>